<gene>
    <name evidence="2" type="ORF">ACFQ08_07440</name>
</gene>
<name>A0ABW3DKF0_9ACTN</name>
<evidence type="ECO:0000313" key="3">
    <source>
        <dbReference type="Proteomes" id="UP001597024"/>
    </source>
</evidence>
<proteinExistence type="predicted"/>
<dbReference type="Proteomes" id="UP001597024">
    <property type="component" value="Unassembled WGS sequence"/>
</dbReference>
<comment type="caution">
    <text evidence="2">The sequence shown here is derived from an EMBL/GenBank/DDBJ whole genome shotgun (WGS) entry which is preliminary data.</text>
</comment>
<keyword evidence="1" id="KW-0472">Membrane</keyword>
<evidence type="ECO:0000256" key="1">
    <source>
        <dbReference type="SAM" id="Phobius"/>
    </source>
</evidence>
<evidence type="ECO:0000313" key="2">
    <source>
        <dbReference type="EMBL" id="MFD0884385.1"/>
    </source>
</evidence>
<dbReference type="EMBL" id="JBHTHX010000157">
    <property type="protein sequence ID" value="MFD0884385.1"/>
    <property type="molecule type" value="Genomic_DNA"/>
</dbReference>
<keyword evidence="1" id="KW-1133">Transmembrane helix</keyword>
<sequence>MPRHTALVVRRALSEPLLLFAAFGAILLATTTLVGLSVYATSVVDAGVRRTLETVSIEDSGTVVNAPVHAGTFDKTDGALRAQLAETYAGLPVGVTVRGQSDSYAMPGQERRTKPELLRFGTQQGLAEHARLVQGAWPGTGTEVVEAAITGVVARDTGMAVGDTFTVEGRLDKAKVRVRIVGVFELREPNSGRWAGQPLLTRGVEIGGYVTHGPLMVSDRTFLNRFVAGTSATWLVVPDLRSMPRERLRPLAAEVGALQEKLRIRPGCEGCSLSTSLPDWLNQLATATLVARSTMLVPVLQLLLLAAYALTLTARLLADHRRTETALLRSRGAGAV</sequence>
<organism evidence="2 3">
    <name type="scientific">Streptosporangium algeriense</name>
    <dbReference type="NCBI Taxonomy" id="1682748"/>
    <lineage>
        <taxon>Bacteria</taxon>
        <taxon>Bacillati</taxon>
        <taxon>Actinomycetota</taxon>
        <taxon>Actinomycetes</taxon>
        <taxon>Streptosporangiales</taxon>
        <taxon>Streptosporangiaceae</taxon>
        <taxon>Streptosporangium</taxon>
    </lineage>
</organism>
<protein>
    <recommendedName>
        <fullName evidence="4">ABC transporter permease</fullName>
    </recommendedName>
</protein>
<keyword evidence="1" id="KW-0812">Transmembrane</keyword>
<evidence type="ECO:0008006" key="4">
    <source>
        <dbReference type="Google" id="ProtNLM"/>
    </source>
</evidence>
<feature type="non-terminal residue" evidence="2">
    <location>
        <position position="336"/>
    </location>
</feature>
<keyword evidence="3" id="KW-1185">Reference proteome</keyword>
<reference evidence="3" key="1">
    <citation type="journal article" date="2019" name="Int. J. Syst. Evol. Microbiol.">
        <title>The Global Catalogue of Microorganisms (GCM) 10K type strain sequencing project: providing services to taxonomists for standard genome sequencing and annotation.</title>
        <authorList>
            <consortium name="The Broad Institute Genomics Platform"/>
            <consortium name="The Broad Institute Genome Sequencing Center for Infectious Disease"/>
            <person name="Wu L."/>
            <person name="Ma J."/>
        </authorList>
    </citation>
    <scope>NUCLEOTIDE SEQUENCE [LARGE SCALE GENOMIC DNA]</scope>
    <source>
        <strain evidence="3">CCUG 62974</strain>
    </source>
</reference>
<accession>A0ABW3DKF0</accession>
<feature type="transmembrane region" description="Helical" evidence="1">
    <location>
        <begin position="295"/>
        <end position="318"/>
    </location>
</feature>